<dbReference type="EMBL" id="CAMXCT010001228">
    <property type="protein sequence ID" value="CAI3988077.1"/>
    <property type="molecule type" value="Genomic_DNA"/>
</dbReference>
<keyword evidence="1" id="KW-0732">Signal</keyword>
<proteinExistence type="predicted"/>
<name>A0A9P1CBG4_9DINO</name>
<dbReference type="EMBL" id="CAMXCT020001228">
    <property type="protein sequence ID" value="CAL1141452.1"/>
    <property type="molecule type" value="Genomic_DNA"/>
</dbReference>
<protein>
    <submittedName>
        <fullName evidence="2">Uncharacterized protein</fullName>
    </submittedName>
</protein>
<evidence type="ECO:0000313" key="2">
    <source>
        <dbReference type="EMBL" id="CAI3988077.1"/>
    </source>
</evidence>
<feature type="chain" id="PRO_5043270273" evidence="1">
    <location>
        <begin position="26"/>
        <end position="325"/>
    </location>
</feature>
<organism evidence="2">
    <name type="scientific">Cladocopium goreaui</name>
    <dbReference type="NCBI Taxonomy" id="2562237"/>
    <lineage>
        <taxon>Eukaryota</taxon>
        <taxon>Sar</taxon>
        <taxon>Alveolata</taxon>
        <taxon>Dinophyceae</taxon>
        <taxon>Suessiales</taxon>
        <taxon>Symbiodiniaceae</taxon>
        <taxon>Cladocopium</taxon>
    </lineage>
</organism>
<comment type="caution">
    <text evidence="2">The sequence shown here is derived from an EMBL/GenBank/DDBJ whole genome shotgun (WGS) entry which is preliminary data.</text>
</comment>
<evidence type="ECO:0000313" key="3">
    <source>
        <dbReference type="EMBL" id="CAL1141452.1"/>
    </source>
</evidence>
<reference evidence="2" key="1">
    <citation type="submission" date="2022-10" db="EMBL/GenBank/DDBJ databases">
        <authorList>
            <person name="Chen Y."/>
            <person name="Dougan E. K."/>
            <person name="Chan C."/>
            <person name="Rhodes N."/>
            <person name="Thang M."/>
        </authorList>
    </citation>
    <scope>NUCLEOTIDE SEQUENCE</scope>
</reference>
<reference evidence="3" key="2">
    <citation type="submission" date="2024-04" db="EMBL/GenBank/DDBJ databases">
        <authorList>
            <person name="Chen Y."/>
            <person name="Shah S."/>
            <person name="Dougan E. K."/>
            <person name="Thang M."/>
            <person name="Chan C."/>
        </authorList>
    </citation>
    <scope>NUCLEOTIDE SEQUENCE [LARGE SCALE GENOMIC DNA]</scope>
</reference>
<accession>A0A9P1CBG4</accession>
<gene>
    <name evidence="2" type="ORF">C1SCF055_LOCUS15303</name>
</gene>
<dbReference type="EMBL" id="CAMXCT030001228">
    <property type="protein sequence ID" value="CAL4775389.1"/>
    <property type="molecule type" value="Genomic_DNA"/>
</dbReference>
<evidence type="ECO:0000256" key="1">
    <source>
        <dbReference type="SAM" id="SignalP"/>
    </source>
</evidence>
<dbReference type="Proteomes" id="UP001152797">
    <property type="component" value="Unassembled WGS sequence"/>
</dbReference>
<feature type="signal peptide" evidence="1">
    <location>
        <begin position="1"/>
        <end position="25"/>
    </location>
</feature>
<evidence type="ECO:0000313" key="4">
    <source>
        <dbReference type="Proteomes" id="UP001152797"/>
    </source>
</evidence>
<dbReference type="OrthoDB" id="411458at2759"/>
<dbReference type="AlphaFoldDB" id="A0A9P1CBG4"/>
<sequence length="325" mass="37180">MGAPKLFVLTVLLVYWNQDIEMAEGYTFIEHYAGCGMMTDTLRSRGCGPAAKLDIEYSPGMDILSPGGFATHIVSVLRGSEDGFINWHGIKCSTWVAISRPTTLRSLLDPLGNRELPCVEESNVMASRLALILVLVLALSGTFIVEQPGSSLLWRHPRLQWVCGLVKVFRCNFWMMFFNSKSPKRTSLWSNSRHICKFWMGKLTRKLREDLKKKYPDFSTTIKYKNKAGKTRFHGSKQLRSTQSYTREFSLKMADIFPEILNEASSVDKQPREDAAKELETLWKQDESWGDTWEDAHLREVTRYLLGAKGLVIPPRWAWIIPSHL</sequence>
<keyword evidence="4" id="KW-1185">Reference proteome</keyword>